<evidence type="ECO:0000313" key="5">
    <source>
        <dbReference type="Proteomes" id="UP000440096"/>
    </source>
</evidence>
<gene>
    <name evidence="4" type="ORF">GKO32_34645</name>
</gene>
<dbReference type="GO" id="GO:0003677">
    <property type="term" value="F:DNA binding"/>
    <property type="evidence" value="ECO:0007669"/>
    <property type="project" value="UniProtKB-UniRule"/>
</dbReference>
<evidence type="ECO:0000259" key="3">
    <source>
        <dbReference type="PROSITE" id="PS51900"/>
    </source>
</evidence>
<comment type="caution">
    <text evidence="4">The sequence shown here is derived from an EMBL/GenBank/DDBJ whole genome shotgun (WGS) entry which is preliminary data.</text>
</comment>
<evidence type="ECO:0000256" key="1">
    <source>
        <dbReference type="ARBA" id="ARBA00023125"/>
    </source>
</evidence>
<dbReference type="InterPro" id="IPR010998">
    <property type="entry name" value="Integrase_recombinase_N"/>
</dbReference>
<evidence type="ECO:0000313" key="4">
    <source>
        <dbReference type="EMBL" id="MTD59086.1"/>
    </source>
</evidence>
<reference evidence="4 5" key="1">
    <citation type="submission" date="2019-11" db="EMBL/GenBank/DDBJ databases">
        <title>Draft genome of Amycolatopsis RM579.</title>
        <authorList>
            <person name="Duangmal K."/>
            <person name="Mingma R."/>
        </authorList>
    </citation>
    <scope>NUCLEOTIDE SEQUENCE [LARGE SCALE GENOMIC DNA]</scope>
    <source>
        <strain evidence="4 5">RM579</strain>
    </source>
</reference>
<protein>
    <submittedName>
        <fullName evidence="4">Site-specific integrase</fullName>
    </submittedName>
</protein>
<dbReference type="EMBL" id="WMBA01000088">
    <property type="protein sequence ID" value="MTD59086.1"/>
    <property type="molecule type" value="Genomic_DNA"/>
</dbReference>
<accession>A0A6N7ZBF1</accession>
<dbReference type="Proteomes" id="UP000440096">
    <property type="component" value="Unassembled WGS sequence"/>
</dbReference>
<dbReference type="AlphaFoldDB" id="A0A6N7ZBF1"/>
<dbReference type="PROSITE" id="PS51900">
    <property type="entry name" value="CB"/>
    <property type="match status" value="1"/>
</dbReference>
<dbReference type="InterPro" id="IPR044068">
    <property type="entry name" value="CB"/>
</dbReference>
<evidence type="ECO:0000256" key="2">
    <source>
        <dbReference type="PROSITE-ProRule" id="PRU01248"/>
    </source>
</evidence>
<organism evidence="4 5">
    <name type="scientific">Amycolatopsis pithecellobii</name>
    <dbReference type="NCBI Taxonomy" id="664692"/>
    <lineage>
        <taxon>Bacteria</taxon>
        <taxon>Bacillati</taxon>
        <taxon>Actinomycetota</taxon>
        <taxon>Actinomycetes</taxon>
        <taxon>Pseudonocardiales</taxon>
        <taxon>Pseudonocardiaceae</taxon>
        <taxon>Amycolatopsis</taxon>
    </lineage>
</organism>
<dbReference type="InterPro" id="IPR011010">
    <property type="entry name" value="DNA_brk_join_enz"/>
</dbReference>
<feature type="non-terminal residue" evidence="4">
    <location>
        <position position="138"/>
    </location>
</feature>
<keyword evidence="5" id="KW-1185">Reference proteome</keyword>
<dbReference type="SUPFAM" id="SSF56349">
    <property type="entry name" value="DNA breaking-rejoining enzymes"/>
    <property type="match status" value="1"/>
</dbReference>
<keyword evidence="1 2" id="KW-0238">DNA-binding</keyword>
<proteinExistence type="predicted"/>
<name>A0A6N7ZBF1_9PSEU</name>
<dbReference type="Gene3D" id="1.10.150.130">
    <property type="match status" value="1"/>
</dbReference>
<sequence length="138" mass="15145">MTTPTSGTPAELDAARLVLARMGVDPADLITHQTGATPARPMPTLSEWIEKVKTLVSPGTARTYGSYWTKAEAAWGSLPLDDLTASDLRSLGKHVKATALVRRNSRGGRNAEENFIAAMRCLYRYAEDEHLINERHNP</sequence>
<feature type="domain" description="Core-binding (CB)" evidence="3">
    <location>
        <begin position="43"/>
        <end position="127"/>
    </location>
</feature>